<organism evidence="2 3">
    <name type="scientific">Linum tenue</name>
    <dbReference type="NCBI Taxonomy" id="586396"/>
    <lineage>
        <taxon>Eukaryota</taxon>
        <taxon>Viridiplantae</taxon>
        <taxon>Streptophyta</taxon>
        <taxon>Embryophyta</taxon>
        <taxon>Tracheophyta</taxon>
        <taxon>Spermatophyta</taxon>
        <taxon>Magnoliopsida</taxon>
        <taxon>eudicotyledons</taxon>
        <taxon>Gunneridae</taxon>
        <taxon>Pentapetalae</taxon>
        <taxon>rosids</taxon>
        <taxon>fabids</taxon>
        <taxon>Malpighiales</taxon>
        <taxon>Linaceae</taxon>
        <taxon>Linum</taxon>
    </lineage>
</organism>
<dbReference type="Proteomes" id="UP001154282">
    <property type="component" value="Unassembled WGS sequence"/>
</dbReference>
<comment type="caution">
    <text evidence="2">The sequence shown here is derived from an EMBL/GenBank/DDBJ whole genome shotgun (WGS) entry which is preliminary data.</text>
</comment>
<name>A0AAV0PED9_9ROSI</name>
<dbReference type="EMBL" id="CAMGYJ010000008">
    <property type="protein sequence ID" value="CAI0469201.1"/>
    <property type="molecule type" value="Genomic_DNA"/>
</dbReference>
<gene>
    <name evidence="2" type="ORF">LITE_LOCUS38098</name>
</gene>
<evidence type="ECO:0000256" key="1">
    <source>
        <dbReference type="SAM" id="MobiDB-lite"/>
    </source>
</evidence>
<sequence length="57" mass="5691">MGEGRKESGGTIGLEGRTGADSKCAGGEPALQPASRPDSSAHREGVADQPQACVPRG</sequence>
<evidence type="ECO:0000313" key="2">
    <source>
        <dbReference type="EMBL" id="CAI0469201.1"/>
    </source>
</evidence>
<feature type="region of interest" description="Disordered" evidence="1">
    <location>
        <begin position="1"/>
        <end position="57"/>
    </location>
</feature>
<dbReference type="AlphaFoldDB" id="A0AAV0PED9"/>
<accession>A0AAV0PED9</accession>
<proteinExistence type="predicted"/>
<evidence type="ECO:0000313" key="3">
    <source>
        <dbReference type="Proteomes" id="UP001154282"/>
    </source>
</evidence>
<reference evidence="2" key="1">
    <citation type="submission" date="2022-08" db="EMBL/GenBank/DDBJ databases">
        <authorList>
            <person name="Gutierrez-Valencia J."/>
        </authorList>
    </citation>
    <scope>NUCLEOTIDE SEQUENCE</scope>
</reference>
<keyword evidence="3" id="KW-1185">Reference proteome</keyword>
<protein>
    <submittedName>
        <fullName evidence="2">Uncharacterized protein</fullName>
    </submittedName>
</protein>